<dbReference type="Pfam" id="PF13350">
    <property type="entry name" value="Y_phosphatase3"/>
    <property type="match status" value="1"/>
</dbReference>
<dbReference type="InterPro" id="IPR026893">
    <property type="entry name" value="Tyr/Ser_Pase_IphP-type"/>
</dbReference>
<dbReference type="PANTHER" id="PTHR31126">
    <property type="entry name" value="TYROSINE-PROTEIN PHOSPHATASE"/>
    <property type="match status" value="1"/>
</dbReference>
<organism evidence="1 2">
    <name type="scientific">Aspergillus sclerotialis</name>
    <dbReference type="NCBI Taxonomy" id="2070753"/>
    <lineage>
        <taxon>Eukaryota</taxon>
        <taxon>Fungi</taxon>
        <taxon>Dikarya</taxon>
        <taxon>Ascomycota</taxon>
        <taxon>Pezizomycotina</taxon>
        <taxon>Eurotiomycetes</taxon>
        <taxon>Eurotiomycetidae</taxon>
        <taxon>Eurotiales</taxon>
        <taxon>Aspergillaceae</taxon>
        <taxon>Aspergillus</taxon>
        <taxon>Aspergillus subgen. Polypaecilum</taxon>
    </lineage>
</organism>
<comment type="caution">
    <text evidence="1">The sequence shown here is derived from an EMBL/GenBank/DDBJ whole genome shotgun (WGS) entry which is preliminary data.</text>
</comment>
<dbReference type="GO" id="GO:0004721">
    <property type="term" value="F:phosphoprotein phosphatase activity"/>
    <property type="evidence" value="ECO:0007669"/>
    <property type="project" value="InterPro"/>
</dbReference>
<dbReference type="Proteomes" id="UP000266188">
    <property type="component" value="Unassembled WGS sequence"/>
</dbReference>
<dbReference type="Gene3D" id="3.90.190.10">
    <property type="entry name" value="Protein tyrosine phosphatase superfamily"/>
    <property type="match status" value="1"/>
</dbReference>
<dbReference type="InterPro" id="IPR029021">
    <property type="entry name" value="Prot-tyrosine_phosphatase-like"/>
</dbReference>
<gene>
    <name evidence="1" type="ORF">PHISCL_05036</name>
</gene>
<dbReference type="OrthoDB" id="449382at2759"/>
<sequence>MEPDYDLQELLKTDIRTKIPEAVVSKITSSPPWVTVPGAFNVRDIGHSPSTPNVRSGFIYRSGVLSSIKEEGKSVLRDSMHITTIYDLRRPDEREKSPSPDIEGIETIWLPYGTEPGPVDLKLFGCGDGGASGYTKMYLEIADVLVPTYRRVFEHIRDSPEKPFMFHCMGGKDRTGVLAALILRLAGSSYDAIANDYVLTRIGVEPARDALMAAVKLNLFDIGETNPEDVGLLELCSVKVSAMAGFLKTIENSYQEGVKGYVKEKLGFSEEDVQKMCSNLRGE</sequence>
<accession>A0A3A2ZJY1</accession>
<reference evidence="2" key="1">
    <citation type="submission" date="2017-02" db="EMBL/GenBank/DDBJ databases">
        <authorList>
            <person name="Tafer H."/>
            <person name="Lopandic K."/>
        </authorList>
    </citation>
    <scope>NUCLEOTIDE SEQUENCE [LARGE SCALE GENOMIC DNA]</scope>
    <source>
        <strain evidence="2">CBS 366.77</strain>
    </source>
</reference>
<protein>
    <recommendedName>
        <fullName evidence="3">Tyrosine specific protein phosphatases domain-containing protein</fullName>
    </recommendedName>
</protein>
<dbReference type="PROSITE" id="PS00383">
    <property type="entry name" value="TYR_PHOSPHATASE_1"/>
    <property type="match status" value="1"/>
</dbReference>
<dbReference type="SUPFAM" id="SSF52799">
    <property type="entry name" value="(Phosphotyrosine protein) phosphatases II"/>
    <property type="match status" value="1"/>
</dbReference>
<dbReference type="STRING" id="2070753.A0A3A2ZJY1"/>
<keyword evidence="2" id="KW-1185">Reference proteome</keyword>
<dbReference type="EMBL" id="MVGC01000159">
    <property type="protein sequence ID" value="RJE22613.1"/>
    <property type="molecule type" value="Genomic_DNA"/>
</dbReference>
<proteinExistence type="predicted"/>
<dbReference type="PANTHER" id="PTHR31126:SF73">
    <property type="entry name" value="TYROSINE SPECIFIC PROTEIN PHOSPHATASES DOMAIN-CONTAINING PROTEIN"/>
    <property type="match status" value="1"/>
</dbReference>
<dbReference type="AlphaFoldDB" id="A0A3A2ZJY1"/>
<evidence type="ECO:0008006" key="3">
    <source>
        <dbReference type="Google" id="ProtNLM"/>
    </source>
</evidence>
<dbReference type="InterPro" id="IPR016130">
    <property type="entry name" value="Tyr_Pase_AS"/>
</dbReference>
<evidence type="ECO:0000313" key="1">
    <source>
        <dbReference type="EMBL" id="RJE22613.1"/>
    </source>
</evidence>
<evidence type="ECO:0000313" key="2">
    <source>
        <dbReference type="Proteomes" id="UP000266188"/>
    </source>
</evidence>
<name>A0A3A2ZJY1_9EURO</name>